<sequence>MGLCMYTMPVTHCNDPVDPQVRERIREEWSKELLEHGKQAAQREHVKAQWAWEDDQHAALLREWEQEHIQHERELEERAKREEEERKRLDLFWGHVEAHQCKTYGTREYTAVLMNSPMNWGKRIEACKATPLEVHGIAHLPNSCEDRGHGFVMGRWEIDLYEPDCNTHWGWYKDKGCTSHGSGKRRIEHYLENLPKGGDWREFCATTPARFRDMEFAGAQECFQYNYGTYGLWEIDDINC</sequence>
<organism evidence="2 3">
    <name type="scientific">Boletus edulis BED1</name>
    <dbReference type="NCBI Taxonomy" id="1328754"/>
    <lineage>
        <taxon>Eukaryota</taxon>
        <taxon>Fungi</taxon>
        <taxon>Dikarya</taxon>
        <taxon>Basidiomycota</taxon>
        <taxon>Agaricomycotina</taxon>
        <taxon>Agaricomycetes</taxon>
        <taxon>Agaricomycetidae</taxon>
        <taxon>Boletales</taxon>
        <taxon>Boletineae</taxon>
        <taxon>Boletaceae</taxon>
        <taxon>Boletoideae</taxon>
        <taxon>Boletus</taxon>
    </lineage>
</organism>
<evidence type="ECO:0000256" key="1">
    <source>
        <dbReference type="SAM" id="Coils"/>
    </source>
</evidence>
<evidence type="ECO:0000313" key="2">
    <source>
        <dbReference type="EMBL" id="KAF8428413.1"/>
    </source>
</evidence>
<name>A0AAD4BGT2_BOLED</name>
<gene>
    <name evidence="2" type="ORF">L210DRAFT_899957</name>
</gene>
<feature type="coiled-coil region" evidence="1">
    <location>
        <begin position="61"/>
        <end position="92"/>
    </location>
</feature>
<dbReference type="AlphaFoldDB" id="A0AAD4BGT2"/>
<keyword evidence="3" id="KW-1185">Reference proteome</keyword>
<dbReference type="Proteomes" id="UP001194468">
    <property type="component" value="Unassembled WGS sequence"/>
</dbReference>
<reference evidence="2" key="2">
    <citation type="journal article" date="2020" name="Nat. Commun.">
        <title>Large-scale genome sequencing of mycorrhizal fungi provides insights into the early evolution of symbiotic traits.</title>
        <authorList>
            <person name="Miyauchi S."/>
            <person name="Kiss E."/>
            <person name="Kuo A."/>
            <person name="Drula E."/>
            <person name="Kohler A."/>
            <person name="Sanchez-Garcia M."/>
            <person name="Morin E."/>
            <person name="Andreopoulos B."/>
            <person name="Barry K.W."/>
            <person name="Bonito G."/>
            <person name="Buee M."/>
            <person name="Carver A."/>
            <person name="Chen C."/>
            <person name="Cichocki N."/>
            <person name="Clum A."/>
            <person name="Culley D."/>
            <person name="Crous P.W."/>
            <person name="Fauchery L."/>
            <person name="Girlanda M."/>
            <person name="Hayes R.D."/>
            <person name="Keri Z."/>
            <person name="LaButti K."/>
            <person name="Lipzen A."/>
            <person name="Lombard V."/>
            <person name="Magnuson J."/>
            <person name="Maillard F."/>
            <person name="Murat C."/>
            <person name="Nolan M."/>
            <person name="Ohm R.A."/>
            <person name="Pangilinan J."/>
            <person name="Pereira M.F."/>
            <person name="Perotto S."/>
            <person name="Peter M."/>
            <person name="Pfister S."/>
            <person name="Riley R."/>
            <person name="Sitrit Y."/>
            <person name="Stielow J.B."/>
            <person name="Szollosi G."/>
            <person name="Zifcakova L."/>
            <person name="Stursova M."/>
            <person name="Spatafora J.W."/>
            <person name="Tedersoo L."/>
            <person name="Vaario L.M."/>
            <person name="Yamada A."/>
            <person name="Yan M."/>
            <person name="Wang P."/>
            <person name="Xu J."/>
            <person name="Bruns T."/>
            <person name="Baldrian P."/>
            <person name="Vilgalys R."/>
            <person name="Dunand C."/>
            <person name="Henrissat B."/>
            <person name="Grigoriev I.V."/>
            <person name="Hibbett D."/>
            <person name="Nagy L.G."/>
            <person name="Martin F.M."/>
        </authorList>
    </citation>
    <scope>NUCLEOTIDE SEQUENCE</scope>
    <source>
        <strain evidence="2">BED1</strain>
    </source>
</reference>
<evidence type="ECO:0000313" key="3">
    <source>
        <dbReference type="Proteomes" id="UP001194468"/>
    </source>
</evidence>
<reference evidence="2" key="1">
    <citation type="submission" date="2019-10" db="EMBL/GenBank/DDBJ databases">
        <authorList>
            <consortium name="DOE Joint Genome Institute"/>
            <person name="Kuo A."/>
            <person name="Miyauchi S."/>
            <person name="Kiss E."/>
            <person name="Drula E."/>
            <person name="Kohler A."/>
            <person name="Sanchez-Garcia M."/>
            <person name="Andreopoulos B."/>
            <person name="Barry K.W."/>
            <person name="Bonito G."/>
            <person name="Buee M."/>
            <person name="Carver A."/>
            <person name="Chen C."/>
            <person name="Cichocki N."/>
            <person name="Clum A."/>
            <person name="Culley D."/>
            <person name="Crous P.W."/>
            <person name="Fauchery L."/>
            <person name="Girlanda M."/>
            <person name="Hayes R."/>
            <person name="Keri Z."/>
            <person name="LaButti K."/>
            <person name="Lipzen A."/>
            <person name="Lombard V."/>
            <person name="Magnuson J."/>
            <person name="Maillard F."/>
            <person name="Morin E."/>
            <person name="Murat C."/>
            <person name="Nolan M."/>
            <person name="Ohm R."/>
            <person name="Pangilinan J."/>
            <person name="Pereira M."/>
            <person name="Perotto S."/>
            <person name="Peter M."/>
            <person name="Riley R."/>
            <person name="Sitrit Y."/>
            <person name="Stielow B."/>
            <person name="Szollosi G."/>
            <person name="Zifcakova L."/>
            <person name="Stursova M."/>
            <person name="Spatafora J.W."/>
            <person name="Tedersoo L."/>
            <person name="Vaario L.-M."/>
            <person name="Yamada A."/>
            <person name="Yan M."/>
            <person name="Wang P."/>
            <person name="Xu J."/>
            <person name="Bruns T."/>
            <person name="Baldrian P."/>
            <person name="Vilgalys R."/>
            <person name="Henrissat B."/>
            <person name="Grigoriev I.V."/>
            <person name="Hibbett D."/>
            <person name="Nagy L.G."/>
            <person name="Martin F.M."/>
        </authorList>
    </citation>
    <scope>NUCLEOTIDE SEQUENCE</scope>
    <source>
        <strain evidence="2">BED1</strain>
    </source>
</reference>
<comment type="caution">
    <text evidence="2">The sequence shown here is derived from an EMBL/GenBank/DDBJ whole genome shotgun (WGS) entry which is preliminary data.</text>
</comment>
<keyword evidence="1" id="KW-0175">Coiled coil</keyword>
<proteinExistence type="predicted"/>
<dbReference type="EMBL" id="WHUW01000074">
    <property type="protein sequence ID" value="KAF8428413.1"/>
    <property type="molecule type" value="Genomic_DNA"/>
</dbReference>
<protein>
    <submittedName>
        <fullName evidence="2">Uncharacterized protein</fullName>
    </submittedName>
</protein>
<accession>A0AAD4BGT2</accession>